<comment type="caution">
    <text evidence="1">The sequence shown here is derived from an EMBL/GenBank/DDBJ whole genome shotgun (WGS) entry which is preliminary data.</text>
</comment>
<organism evidence="1 2">
    <name type="scientific">Protopolystoma xenopodis</name>
    <dbReference type="NCBI Taxonomy" id="117903"/>
    <lineage>
        <taxon>Eukaryota</taxon>
        <taxon>Metazoa</taxon>
        <taxon>Spiralia</taxon>
        <taxon>Lophotrochozoa</taxon>
        <taxon>Platyhelminthes</taxon>
        <taxon>Monogenea</taxon>
        <taxon>Polyopisthocotylea</taxon>
        <taxon>Polystomatidea</taxon>
        <taxon>Polystomatidae</taxon>
        <taxon>Protopolystoma</taxon>
    </lineage>
</organism>
<reference evidence="1" key="1">
    <citation type="submission" date="2018-11" db="EMBL/GenBank/DDBJ databases">
        <authorList>
            <consortium name="Pathogen Informatics"/>
        </authorList>
    </citation>
    <scope>NUCLEOTIDE SEQUENCE</scope>
</reference>
<protein>
    <submittedName>
        <fullName evidence="1">Uncharacterized protein</fullName>
    </submittedName>
</protein>
<dbReference type="Proteomes" id="UP000784294">
    <property type="component" value="Unassembled WGS sequence"/>
</dbReference>
<evidence type="ECO:0000313" key="1">
    <source>
        <dbReference type="EMBL" id="VEL16430.1"/>
    </source>
</evidence>
<sequence length="124" mass="13039">MLTTPSCSIPQFWVGGYPIPVDCSARLAFLQCPVVVHETIVYCSFAGAVVGPVNMSPWSSPGGRLSLVAASLVSSTFASVSVPVSVLSPGYALTPSFGVGSLLDVCGRVNRYPVRYEPMLNPET</sequence>
<dbReference type="EMBL" id="CAAALY010028447">
    <property type="protein sequence ID" value="VEL16430.1"/>
    <property type="molecule type" value="Genomic_DNA"/>
</dbReference>
<gene>
    <name evidence="1" type="ORF">PXEA_LOCUS9870</name>
</gene>
<proteinExistence type="predicted"/>
<name>A0A448WNW2_9PLAT</name>
<keyword evidence="2" id="KW-1185">Reference proteome</keyword>
<accession>A0A448WNW2</accession>
<evidence type="ECO:0000313" key="2">
    <source>
        <dbReference type="Proteomes" id="UP000784294"/>
    </source>
</evidence>
<dbReference type="AlphaFoldDB" id="A0A448WNW2"/>